<keyword evidence="1" id="KW-1133">Transmembrane helix</keyword>
<dbReference type="EMBL" id="VNHS01000002">
    <property type="protein sequence ID" value="TYP77812.1"/>
    <property type="molecule type" value="Genomic_DNA"/>
</dbReference>
<dbReference type="RefSeq" id="WP_148928300.1">
    <property type="nucleotide sequence ID" value="NZ_VNHS01000002.1"/>
</dbReference>
<comment type="caution">
    <text evidence="2">The sequence shown here is derived from an EMBL/GenBank/DDBJ whole genome shotgun (WGS) entry which is preliminary data.</text>
</comment>
<feature type="transmembrane region" description="Helical" evidence="1">
    <location>
        <begin position="189"/>
        <end position="209"/>
    </location>
</feature>
<keyword evidence="1" id="KW-0472">Membrane</keyword>
<name>A0A5S5CH28_9BACL</name>
<evidence type="ECO:0000313" key="3">
    <source>
        <dbReference type="Proteomes" id="UP000323257"/>
    </source>
</evidence>
<feature type="transmembrane region" description="Helical" evidence="1">
    <location>
        <begin position="141"/>
        <end position="162"/>
    </location>
</feature>
<gene>
    <name evidence="2" type="ORF">BCM02_102377</name>
</gene>
<feature type="transmembrane region" description="Helical" evidence="1">
    <location>
        <begin position="6"/>
        <end position="29"/>
    </location>
</feature>
<organism evidence="2 3">
    <name type="scientific">Paenibacillus methanolicus</name>
    <dbReference type="NCBI Taxonomy" id="582686"/>
    <lineage>
        <taxon>Bacteria</taxon>
        <taxon>Bacillati</taxon>
        <taxon>Bacillota</taxon>
        <taxon>Bacilli</taxon>
        <taxon>Bacillales</taxon>
        <taxon>Paenibacillaceae</taxon>
        <taxon>Paenibacillus</taxon>
    </lineage>
</organism>
<keyword evidence="3" id="KW-1185">Reference proteome</keyword>
<dbReference type="Proteomes" id="UP000323257">
    <property type="component" value="Unassembled WGS sequence"/>
</dbReference>
<dbReference type="Pfam" id="PF11167">
    <property type="entry name" value="DUF2953"/>
    <property type="match status" value="1"/>
</dbReference>
<dbReference type="OrthoDB" id="1683589at2"/>
<evidence type="ECO:0000313" key="2">
    <source>
        <dbReference type="EMBL" id="TYP77812.1"/>
    </source>
</evidence>
<sequence>MLGYPFGWWITAGLFLLLIGSALMSRIVIRGTLKRIGTDDHAELRVRGLLGLIHYHWEMPIMKMNGLSVEVKEEKSKQNMGGDSEQVTKDKVDAHTVFQSIDWMNMLLKQTDSLLGWVKTTLGHVHLTEWRWRTAVGTGDAMWTAMATGMVWTIKTTGIGVLSQMIRLKTEPQISVEPVYASAHFSTEWHFTVKLRFGYMIFAGIYLLFKMRHMRGIFRGLVGWQRILLRA</sequence>
<dbReference type="AlphaFoldDB" id="A0A5S5CH28"/>
<keyword evidence="1" id="KW-0812">Transmembrane</keyword>
<reference evidence="2 3" key="1">
    <citation type="submission" date="2019-07" db="EMBL/GenBank/DDBJ databases">
        <title>Genomic Encyclopedia of Type Strains, Phase III (KMG-III): the genomes of soil and plant-associated and newly described type strains.</title>
        <authorList>
            <person name="Whitman W."/>
        </authorList>
    </citation>
    <scope>NUCLEOTIDE SEQUENCE [LARGE SCALE GENOMIC DNA]</scope>
    <source>
        <strain evidence="2 3">BL24</strain>
    </source>
</reference>
<accession>A0A5S5CH28</accession>
<evidence type="ECO:0000256" key="1">
    <source>
        <dbReference type="SAM" id="Phobius"/>
    </source>
</evidence>
<evidence type="ECO:0008006" key="4">
    <source>
        <dbReference type="Google" id="ProtNLM"/>
    </source>
</evidence>
<dbReference type="InterPro" id="IPR021338">
    <property type="entry name" value="DUF2953"/>
</dbReference>
<protein>
    <recommendedName>
        <fullName evidence="4">DUF2953 family protein</fullName>
    </recommendedName>
</protein>
<proteinExistence type="predicted"/>